<dbReference type="Proteomes" id="UP000234740">
    <property type="component" value="Unassembled WGS sequence"/>
</dbReference>
<accession>A0A133P821</accession>
<dbReference type="OrthoDB" id="47652at2"/>
<sequence length="98" mass="11459">MIFSIVGWILRIISDLLNIYSFLIVIYTLLTWIPRLLVTKVGRVLGKIVEPYLEIFERFIPPIAGISFAPVVALLVIYFVNNYVLYWIANIIRYVLIR</sequence>
<protein>
    <submittedName>
        <fullName evidence="4">Cell division membrane protein</fullName>
    </submittedName>
    <submittedName>
        <fullName evidence="3">YggT family protein</fullName>
    </submittedName>
</protein>
<dbReference type="OMA" id="YILASWV"/>
<evidence type="ECO:0000313" key="8">
    <source>
        <dbReference type="Proteomes" id="UP000195798"/>
    </source>
</evidence>
<keyword evidence="11" id="KW-1185">Reference proteome</keyword>
<dbReference type="Proteomes" id="UP000195798">
    <property type="component" value="Chromosome"/>
</dbReference>
<proteinExistence type="inferred from homology"/>
<dbReference type="PANTHER" id="PTHR33219:SF14">
    <property type="entry name" value="PROTEIN COFACTOR ASSEMBLY OF COMPLEX C SUBUNIT B CCB3, CHLOROPLASTIC-RELATED"/>
    <property type="match status" value="1"/>
</dbReference>
<dbReference type="AlphaFoldDB" id="A0A133P821"/>
<dbReference type="STRING" id="324831.LGAS_1199"/>
<reference evidence="4 10" key="3">
    <citation type="journal article" date="2018" name="Int. J. Syst. Evol. Microbiol.">
        <title>Lactobacillus paragasseri sp. nov., a sister taxon of Lactobacillus gasseri, based on whole-genome sequence analyses.</title>
        <authorList>
            <person name="Tanizawa Y."/>
            <person name="Tada I."/>
            <person name="Kobayashi H."/>
            <person name="Endo A."/>
            <person name="Maeno S."/>
            <person name="Toyoda A."/>
            <person name="Arita M."/>
            <person name="Nakamura Y."/>
            <person name="Sakamoto M."/>
            <person name="Ohkuma M."/>
            <person name="Tohno M."/>
        </authorList>
    </citation>
    <scope>NUCLEOTIDE SEQUENCE [LARGE SCALE GENOMIC DNA]</scope>
    <source>
        <strain evidence="4 10">JCM 1025</strain>
    </source>
</reference>
<evidence type="ECO:0000313" key="7">
    <source>
        <dbReference type="EMBL" id="TQW15879.1"/>
    </source>
</evidence>
<dbReference type="Pfam" id="PF02325">
    <property type="entry name" value="CCB3_YggT"/>
    <property type="match status" value="1"/>
</dbReference>
<feature type="transmembrane region" description="Helical" evidence="2">
    <location>
        <begin position="19"/>
        <end position="38"/>
    </location>
</feature>
<evidence type="ECO:0000313" key="5">
    <source>
        <dbReference type="EMBL" id="KAB1951257.1"/>
    </source>
</evidence>
<dbReference type="EMBL" id="CP021427">
    <property type="protein sequence ID" value="ART98881.1"/>
    <property type="molecule type" value="Genomic_DNA"/>
</dbReference>
<dbReference type="eggNOG" id="COG0762">
    <property type="taxonomic scope" value="Bacteria"/>
</dbReference>
<organism evidence="4 10">
    <name type="scientific">Lactobacillus gasseri</name>
    <dbReference type="NCBI Taxonomy" id="1596"/>
    <lineage>
        <taxon>Bacteria</taxon>
        <taxon>Bacillati</taxon>
        <taxon>Bacillota</taxon>
        <taxon>Bacilli</taxon>
        <taxon>Lactobacillales</taxon>
        <taxon>Lactobacillaceae</taxon>
        <taxon>Lactobacillus</taxon>
    </lineage>
</organism>
<dbReference type="GO" id="GO:0016020">
    <property type="term" value="C:membrane"/>
    <property type="evidence" value="ECO:0007669"/>
    <property type="project" value="InterPro"/>
</dbReference>
<evidence type="ECO:0000313" key="6">
    <source>
        <dbReference type="EMBL" id="PKZ91607.1"/>
    </source>
</evidence>
<reference evidence="6 9" key="2">
    <citation type="submission" date="2017-12" db="EMBL/GenBank/DDBJ databases">
        <title>Phylogenetic diversity of female urinary microbiome.</title>
        <authorList>
            <person name="Thomas-White K."/>
            <person name="Wolfe A.J."/>
        </authorList>
    </citation>
    <scope>NUCLEOTIDE SEQUENCE [LARGE SCALE GENOMIC DNA]</scope>
    <source>
        <strain evidence="6 9">UMB0099</strain>
    </source>
</reference>
<reference evidence="7 11" key="4">
    <citation type="submission" date="2019-04" db="EMBL/GenBank/DDBJ databases">
        <title>Lactobacillus gasseri 7171 assembly.</title>
        <authorList>
            <person name="Joris B.R."/>
            <person name="Giguere D."/>
        </authorList>
    </citation>
    <scope>NUCLEOTIDE SEQUENCE [LARGE SCALE GENOMIC DNA]</scope>
    <source>
        <strain evidence="7 11">7171</strain>
    </source>
</reference>
<keyword evidence="2" id="KW-1133">Transmembrane helix</keyword>
<dbReference type="Proteomes" id="UP000460112">
    <property type="component" value="Unassembled WGS sequence"/>
</dbReference>
<dbReference type="GO" id="GO:0051301">
    <property type="term" value="P:cell division"/>
    <property type="evidence" value="ECO:0007669"/>
    <property type="project" value="UniProtKB-KW"/>
</dbReference>
<evidence type="ECO:0000313" key="12">
    <source>
        <dbReference type="Proteomes" id="UP000460112"/>
    </source>
</evidence>
<name>A0A133P821_LACGS</name>
<keyword evidence="4" id="KW-0132">Cell division</keyword>
<dbReference type="EMBL" id="PKKC01000001">
    <property type="protein sequence ID" value="PKZ91607.1"/>
    <property type="molecule type" value="Genomic_DNA"/>
</dbReference>
<keyword evidence="2" id="KW-0472">Membrane</keyword>
<reference evidence="3 8" key="1">
    <citation type="submission" date="2017-05" db="EMBL/GenBank/DDBJ databases">
        <authorList>
            <person name="Oh N.-S."/>
        </authorList>
    </citation>
    <scope>NUCLEOTIDE SEQUENCE [LARGE SCALE GENOMIC DNA]</scope>
    <source>
        <strain evidence="3 8">4M13</strain>
    </source>
</reference>
<evidence type="ECO:0000256" key="2">
    <source>
        <dbReference type="SAM" id="Phobius"/>
    </source>
</evidence>
<gene>
    <name evidence="3" type="ORF">CCE30_08215</name>
    <name evidence="6" type="ORF">CYJ86_03795</name>
    <name evidence="5" type="ORF">F8244_01810</name>
    <name evidence="7" type="ORF">FIPPAONL_00405</name>
    <name evidence="4" type="ORF">LJCM1025_06820</name>
</gene>
<dbReference type="EMBL" id="BEXJ01000001">
    <property type="protein sequence ID" value="GBA95888.1"/>
    <property type="molecule type" value="Genomic_DNA"/>
</dbReference>
<evidence type="ECO:0000256" key="1">
    <source>
        <dbReference type="ARBA" id="ARBA00010894"/>
    </source>
</evidence>
<comment type="similarity">
    <text evidence="1">Belongs to the YggT family.</text>
</comment>
<dbReference type="Proteomes" id="UP000316012">
    <property type="component" value="Unassembled WGS sequence"/>
</dbReference>
<reference evidence="5 12" key="5">
    <citation type="submission" date="2019-09" db="EMBL/GenBank/DDBJ databases">
        <title>Investigation of probiotic properties of different lactic acid bacteria.</title>
        <authorList>
            <person name="Jaomanjaka F."/>
            <person name="Blanc P."/>
        </authorList>
    </citation>
    <scope>NUCLEOTIDE SEQUENCE [LARGE SCALE GENOMIC DNA]</scope>
    <source>
        <strain evidence="5 12">BIO6369</strain>
    </source>
</reference>
<evidence type="ECO:0000313" key="3">
    <source>
        <dbReference type="EMBL" id="ART98881.1"/>
    </source>
</evidence>
<dbReference type="PANTHER" id="PTHR33219">
    <property type="entry name" value="YLMG HOMOLOG PROTEIN 2, CHLOROPLASTIC"/>
    <property type="match status" value="1"/>
</dbReference>
<dbReference type="Proteomes" id="UP000250668">
    <property type="component" value="Unassembled WGS sequence"/>
</dbReference>
<evidence type="ECO:0000313" key="11">
    <source>
        <dbReference type="Proteomes" id="UP000316012"/>
    </source>
</evidence>
<keyword evidence="4" id="KW-0131">Cell cycle</keyword>
<keyword evidence="2" id="KW-0812">Transmembrane</keyword>
<dbReference type="RefSeq" id="WP_003647107.1">
    <property type="nucleotide sequence ID" value="NZ_BEXJ01000001.1"/>
</dbReference>
<evidence type="ECO:0000313" key="4">
    <source>
        <dbReference type="EMBL" id="GBA95888.1"/>
    </source>
</evidence>
<dbReference type="EMBL" id="WBOA01000001">
    <property type="protein sequence ID" value="KAB1951257.1"/>
    <property type="molecule type" value="Genomic_DNA"/>
</dbReference>
<dbReference type="GeneID" id="48925201"/>
<evidence type="ECO:0000313" key="9">
    <source>
        <dbReference type="Proteomes" id="UP000234740"/>
    </source>
</evidence>
<dbReference type="InterPro" id="IPR003425">
    <property type="entry name" value="CCB3/YggT"/>
</dbReference>
<feature type="transmembrane region" description="Helical" evidence="2">
    <location>
        <begin position="59"/>
        <end position="80"/>
    </location>
</feature>
<dbReference type="EMBL" id="SRMD01000048">
    <property type="protein sequence ID" value="TQW15879.1"/>
    <property type="molecule type" value="Genomic_DNA"/>
</dbReference>
<evidence type="ECO:0000313" key="10">
    <source>
        <dbReference type="Proteomes" id="UP000250668"/>
    </source>
</evidence>